<dbReference type="SUPFAM" id="SSF141371">
    <property type="entry name" value="PilZ domain-like"/>
    <property type="match status" value="1"/>
</dbReference>
<dbReference type="Gene3D" id="2.40.10.220">
    <property type="entry name" value="predicted glycosyltransferase like domains"/>
    <property type="match status" value="1"/>
</dbReference>
<evidence type="ECO:0008006" key="5">
    <source>
        <dbReference type="Google" id="ProtNLM"/>
    </source>
</evidence>
<dbReference type="InterPro" id="IPR009926">
    <property type="entry name" value="T3SS_YcgR_PilZN"/>
</dbReference>
<sequence length="226" mass="25971">MFPEQLQTVRLTIEDDGQDGDNHTREKRVYSLKVVDVKGDRFTIQSPIDSHLSGKALARGTLVEISFVHNESLYAFQTEVLDQYQDNEPLLVLRKPSADQIRKIQRREYLRVPVHLHTRVTLGDGRKTDVPLLDLSGGGLSIVLPEAEQQNWGLGEGSRVEGNIQIEEKEKVFDIPYTAQVVYVKHDEEKARTAIALMFTEIKESDREVIVRYCFNRQLELRKKQV</sequence>
<dbReference type="GO" id="GO:0035438">
    <property type="term" value="F:cyclic-di-GMP binding"/>
    <property type="evidence" value="ECO:0007669"/>
    <property type="project" value="InterPro"/>
</dbReference>
<dbReference type="Pfam" id="PF12945">
    <property type="entry name" value="PilZNR"/>
    <property type="match status" value="1"/>
</dbReference>
<feature type="domain" description="PilZ" evidence="1">
    <location>
        <begin position="105"/>
        <end position="215"/>
    </location>
</feature>
<dbReference type="Proteomes" id="UP000196475">
    <property type="component" value="Unassembled WGS sequence"/>
</dbReference>
<dbReference type="Pfam" id="PF07238">
    <property type="entry name" value="PilZ"/>
    <property type="match status" value="1"/>
</dbReference>
<evidence type="ECO:0000313" key="4">
    <source>
        <dbReference type="Proteomes" id="UP000196475"/>
    </source>
</evidence>
<proteinExistence type="predicted"/>
<evidence type="ECO:0000259" key="1">
    <source>
        <dbReference type="Pfam" id="PF07238"/>
    </source>
</evidence>
<accession>A0A1Y3PQS7</accession>
<feature type="domain" description="Type III secretion system flagellar brake protein YcgR PilZN" evidence="2">
    <location>
        <begin position="20"/>
        <end position="96"/>
    </location>
</feature>
<evidence type="ECO:0000313" key="3">
    <source>
        <dbReference type="EMBL" id="OUM89721.1"/>
    </source>
</evidence>
<dbReference type="AlphaFoldDB" id="A0A1Y3PQS7"/>
<reference evidence="4" key="1">
    <citation type="submission" date="2016-06" db="EMBL/GenBank/DDBJ databases">
        <authorList>
            <person name="Nascimento L."/>
            <person name="Pereira R.V."/>
            <person name="Martins L.F."/>
            <person name="Quaggio R.B."/>
            <person name="Silva A.M."/>
            <person name="Setubal J.C."/>
        </authorList>
    </citation>
    <scope>NUCLEOTIDE SEQUENCE [LARGE SCALE GENOMIC DNA]</scope>
</reference>
<gene>
    <name evidence="3" type="ORF">BAA01_02880</name>
</gene>
<name>A0A1Y3PQS7_9BACI</name>
<evidence type="ECO:0000259" key="2">
    <source>
        <dbReference type="Pfam" id="PF12945"/>
    </source>
</evidence>
<comment type="caution">
    <text evidence="3">The sequence shown here is derived from an EMBL/GenBank/DDBJ whole genome shotgun (WGS) entry which is preliminary data.</text>
</comment>
<organism evidence="3 4">
    <name type="scientific">Bacillus thermozeamaize</name>
    <dbReference type="NCBI Taxonomy" id="230954"/>
    <lineage>
        <taxon>Bacteria</taxon>
        <taxon>Bacillati</taxon>
        <taxon>Bacillota</taxon>
        <taxon>Bacilli</taxon>
        <taxon>Bacillales</taxon>
        <taxon>Bacillaceae</taxon>
        <taxon>Bacillus</taxon>
    </lineage>
</organism>
<protein>
    <recommendedName>
        <fullName evidence="5">Pilus assembly protein PilZ</fullName>
    </recommendedName>
</protein>
<dbReference type="EMBL" id="LZRT01000036">
    <property type="protein sequence ID" value="OUM89721.1"/>
    <property type="molecule type" value="Genomic_DNA"/>
</dbReference>
<dbReference type="InterPro" id="IPR009875">
    <property type="entry name" value="PilZ_domain"/>
</dbReference>